<evidence type="ECO:0008006" key="3">
    <source>
        <dbReference type="Google" id="ProtNLM"/>
    </source>
</evidence>
<gene>
    <name evidence="1" type="ORF">AT705_09850</name>
</gene>
<dbReference type="EMBL" id="CP013611">
    <property type="protein sequence ID" value="ALU43218.1"/>
    <property type="molecule type" value="Genomic_DNA"/>
</dbReference>
<dbReference type="RefSeq" id="WP_058796460.1">
    <property type="nucleotide sequence ID" value="NZ_CP013611.1"/>
</dbReference>
<dbReference type="KEGG" id="prr:AT705_09850"/>
<dbReference type="Proteomes" id="UP000069015">
    <property type="component" value="Chromosome 1"/>
</dbReference>
<accession>A0A0U2XZ05</accession>
<organism evidence="1 2">
    <name type="scientific">Pseudoalteromonas rubra</name>
    <dbReference type="NCBI Taxonomy" id="43658"/>
    <lineage>
        <taxon>Bacteria</taxon>
        <taxon>Pseudomonadati</taxon>
        <taxon>Pseudomonadota</taxon>
        <taxon>Gammaproteobacteria</taxon>
        <taxon>Alteromonadales</taxon>
        <taxon>Pseudoalteromonadaceae</taxon>
        <taxon>Pseudoalteromonas</taxon>
    </lineage>
</organism>
<reference evidence="1 2" key="1">
    <citation type="submission" date="2015-12" db="EMBL/GenBank/DDBJ databases">
        <title>Complete genome sequence of Pseudoalteromonas rubra SCSIO 6842, harboring a conjugative plasmid.</title>
        <authorList>
            <person name="Li B."/>
            <person name="Wang X."/>
        </authorList>
    </citation>
    <scope>NUCLEOTIDE SEQUENCE [LARGE SCALE GENOMIC DNA]</scope>
    <source>
        <strain evidence="1 2">SCSIO 6842</strain>
    </source>
</reference>
<evidence type="ECO:0000313" key="1">
    <source>
        <dbReference type="EMBL" id="ALU43218.1"/>
    </source>
</evidence>
<name>A0A0U2XZ05_9GAMM</name>
<evidence type="ECO:0000313" key="2">
    <source>
        <dbReference type="Proteomes" id="UP000069015"/>
    </source>
</evidence>
<sequence length="280" mass="32109">MKLVIDLFSKGWVHKDFNIEYILNQSSSSDLIVGLKGSDHIQEIASSRNVFEFESSKHYIQLFMKILSAKEVVFLVMLNKYIPLVLLSRLMGKRVSYVVHKYNLSTRKKRGVVNLLYHLLGFLGVKSVTLEEPYHFFRNNEVISIDMWKNVNVANVKKVSTVSKVAFIGKPVAGKNFSLLKKIADIKNIEIVVYSDDDLNIDGVRVVPFDSDLTECDVIWGYYDESFYKGIQSGLCYPCLESGLQVITNNNVGFKFFSTKYSDYLIEFKTEDDLFRGVTR</sequence>
<proteinExistence type="predicted"/>
<protein>
    <recommendedName>
        <fullName evidence="3">Glycosyl transferase family 1 domain-containing protein</fullName>
    </recommendedName>
</protein>
<dbReference type="AlphaFoldDB" id="A0A0U2XZ05"/>